<proteinExistence type="predicted"/>
<evidence type="ECO:0000313" key="1">
    <source>
        <dbReference type="EMBL" id="KAG6955813.1"/>
    </source>
</evidence>
<protein>
    <submittedName>
        <fullName evidence="1">Uncharacterized protein</fullName>
    </submittedName>
</protein>
<name>A0A8T1U5U9_9STRA</name>
<dbReference type="EMBL" id="JAENGZ010000646">
    <property type="protein sequence ID" value="KAG6955813.1"/>
    <property type="molecule type" value="Genomic_DNA"/>
</dbReference>
<comment type="caution">
    <text evidence="1">The sequence shown here is derived from an EMBL/GenBank/DDBJ whole genome shotgun (WGS) entry which is preliminary data.</text>
</comment>
<organism evidence="1 2">
    <name type="scientific">Phytophthora cactorum</name>
    <dbReference type="NCBI Taxonomy" id="29920"/>
    <lineage>
        <taxon>Eukaryota</taxon>
        <taxon>Sar</taxon>
        <taxon>Stramenopiles</taxon>
        <taxon>Oomycota</taxon>
        <taxon>Peronosporomycetes</taxon>
        <taxon>Peronosporales</taxon>
        <taxon>Peronosporaceae</taxon>
        <taxon>Phytophthora</taxon>
    </lineage>
</organism>
<evidence type="ECO:0000313" key="2">
    <source>
        <dbReference type="Proteomes" id="UP000688947"/>
    </source>
</evidence>
<dbReference type="AlphaFoldDB" id="A0A8T1U5U9"/>
<reference evidence="1" key="1">
    <citation type="submission" date="2021-01" db="EMBL/GenBank/DDBJ databases">
        <title>Phytophthora aleatoria, a newly-described species from Pinus radiata is distinct from Phytophthora cactorum isolates based on comparative genomics.</title>
        <authorList>
            <person name="Mcdougal R."/>
            <person name="Panda P."/>
            <person name="Williams N."/>
            <person name="Studholme D.J."/>
        </authorList>
    </citation>
    <scope>NUCLEOTIDE SEQUENCE</scope>
    <source>
        <strain evidence="1">NZFS 3830</strain>
    </source>
</reference>
<gene>
    <name evidence="1" type="ORF">JG687_00010954</name>
</gene>
<sequence>MSRHETNGCGGGYVEAEATITTLWCTTKPTSSFRRCISVHFRASFSRRLLCGCAQRRLISKCSKGKKR</sequence>
<accession>A0A8T1U5U9</accession>
<dbReference type="Proteomes" id="UP000688947">
    <property type="component" value="Unassembled WGS sequence"/>
</dbReference>